<dbReference type="Gene3D" id="1.20.58.1610">
    <property type="entry name" value="NADH:ubiquinone/plastoquinone oxidoreductase, chain 3"/>
    <property type="match status" value="1"/>
</dbReference>
<dbReference type="GO" id="GO:0048038">
    <property type="term" value="F:quinone binding"/>
    <property type="evidence" value="ECO:0007669"/>
    <property type="project" value="UniProtKB-KW"/>
</dbReference>
<feature type="transmembrane region" description="Helical" evidence="7">
    <location>
        <begin position="6"/>
        <end position="27"/>
    </location>
</feature>
<dbReference type="InterPro" id="IPR038430">
    <property type="entry name" value="NDAH_ubi_oxred_su3_sf"/>
</dbReference>
<dbReference type="PANTHER" id="PTHR11058">
    <property type="entry name" value="NADH-UBIQUINONE OXIDOREDUCTASE CHAIN 3"/>
    <property type="match status" value="1"/>
</dbReference>
<comment type="caution">
    <text evidence="9">The sequence shown here is derived from an EMBL/GenBank/DDBJ whole genome shotgun (WGS) entry which is preliminary data.</text>
</comment>
<evidence type="ECO:0000256" key="4">
    <source>
        <dbReference type="ARBA" id="ARBA00022692"/>
    </source>
</evidence>
<evidence type="ECO:0000256" key="6">
    <source>
        <dbReference type="ARBA" id="ARBA00023136"/>
    </source>
</evidence>
<comment type="function">
    <text evidence="7">NDH-1 shuttles electrons from NADH, via FMN and iron-sulfur (Fe-S) centers, to quinones in the respiratory chain. The immediate electron acceptor for the enzyme in this species is believed to be a menaquinone. Couples the redox reaction to proton translocation (for every two electrons transferred, four hydrogen ions are translocated across the cytoplasmic membrane), and thus conserves the redox energy in a proton gradient.</text>
</comment>
<keyword evidence="7" id="KW-1278">Translocase</keyword>
<dbReference type="GO" id="GO:0050136">
    <property type="term" value="F:NADH dehydrogenase (quinone) (non-electrogenic) activity"/>
    <property type="evidence" value="ECO:0007669"/>
    <property type="project" value="UniProtKB-UniRule"/>
</dbReference>
<keyword evidence="7 8" id="KW-0520">NAD</keyword>
<organism evidence="9 10">
    <name type="scientific">Muriicola jejuensis</name>
    <dbReference type="NCBI Taxonomy" id="504488"/>
    <lineage>
        <taxon>Bacteria</taxon>
        <taxon>Pseudomonadati</taxon>
        <taxon>Bacteroidota</taxon>
        <taxon>Flavobacteriia</taxon>
        <taxon>Flavobacteriales</taxon>
        <taxon>Flavobacteriaceae</taxon>
        <taxon>Muriicola</taxon>
    </lineage>
</organism>
<name>A0A6P0UF00_9FLAO</name>
<dbReference type="RefSeq" id="WP_163692328.1">
    <property type="nucleotide sequence ID" value="NZ_FXTW01000001.1"/>
</dbReference>
<keyword evidence="7" id="KW-1003">Cell membrane</keyword>
<dbReference type="Proteomes" id="UP000468443">
    <property type="component" value="Unassembled WGS sequence"/>
</dbReference>
<accession>A0A6P0UF00</accession>
<gene>
    <name evidence="9" type="primary">ndhC</name>
    <name evidence="7" type="synonym">nuoA</name>
    <name evidence="9" type="ORF">GWK09_07305</name>
</gene>
<dbReference type="AlphaFoldDB" id="A0A6P0UF00"/>
<proteinExistence type="inferred from homology"/>
<keyword evidence="7 8" id="KW-0874">Quinone</keyword>
<dbReference type="EMBL" id="JAABOP010000001">
    <property type="protein sequence ID" value="NER10318.1"/>
    <property type="molecule type" value="Genomic_DNA"/>
</dbReference>
<sequence>MGSEAIIVFFLAGVVLVTGANFLSNLISPKSDSDAKRAPYESGMTTIGPTWVQFKVGYYLFAILFLVFDVEIAFLVPWAVAYKGIGAIAFVEVLIFLFILGLGLLYAWKKGALKWK</sequence>
<keyword evidence="3 7" id="KW-0813">Transport</keyword>
<evidence type="ECO:0000256" key="7">
    <source>
        <dbReference type="HAMAP-Rule" id="MF_01394"/>
    </source>
</evidence>
<dbReference type="InterPro" id="IPR023043">
    <property type="entry name" value="NAD(P)H_OxRDtase_bac/plastid"/>
</dbReference>
<evidence type="ECO:0000256" key="3">
    <source>
        <dbReference type="ARBA" id="ARBA00022448"/>
    </source>
</evidence>
<evidence type="ECO:0000313" key="10">
    <source>
        <dbReference type="Proteomes" id="UP000468443"/>
    </source>
</evidence>
<evidence type="ECO:0000256" key="5">
    <source>
        <dbReference type="ARBA" id="ARBA00022989"/>
    </source>
</evidence>
<keyword evidence="5 7" id="KW-1133">Transmembrane helix</keyword>
<keyword evidence="6 7" id="KW-0472">Membrane</keyword>
<protein>
    <recommendedName>
        <fullName evidence="7">NADH-quinone oxidoreductase subunit A</fullName>
        <ecNumber evidence="7">7.1.1.-</ecNumber>
    </recommendedName>
    <alternativeName>
        <fullName evidence="7">NADH dehydrogenase I subunit A</fullName>
    </alternativeName>
    <alternativeName>
        <fullName evidence="7">NDH-1 subunit A</fullName>
    </alternativeName>
    <alternativeName>
        <fullName evidence="7">NUO1</fullName>
    </alternativeName>
</protein>
<comment type="subunit">
    <text evidence="7">NDH-1 is composed of 14 different subunits. Subunits NuoA, H, J, K, L, M, N constitute the membrane sector of the complex.</text>
</comment>
<comment type="catalytic activity">
    <reaction evidence="7 8">
        <text>a quinone + NADH + 5 H(+)(in) = a quinol + NAD(+) + 4 H(+)(out)</text>
        <dbReference type="Rhea" id="RHEA:57888"/>
        <dbReference type="ChEBI" id="CHEBI:15378"/>
        <dbReference type="ChEBI" id="CHEBI:24646"/>
        <dbReference type="ChEBI" id="CHEBI:57540"/>
        <dbReference type="ChEBI" id="CHEBI:57945"/>
        <dbReference type="ChEBI" id="CHEBI:132124"/>
    </reaction>
</comment>
<dbReference type="EC" id="7.1.1.-" evidence="7"/>
<comment type="similarity">
    <text evidence="2 7 8">Belongs to the complex I subunit 3 family.</text>
</comment>
<keyword evidence="10" id="KW-1185">Reference proteome</keyword>
<feature type="transmembrane region" description="Helical" evidence="7">
    <location>
        <begin position="58"/>
        <end position="79"/>
    </location>
</feature>
<dbReference type="Pfam" id="PF00507">
    <property type="entry name" value="Oxidored_q4"/>
    <property type="match status" value="1"/>
</dbReference>
<evidence type="ECO:0000256" key="1">
    <source>
        <dbReference type="ARBA" id="ARBA00004141"/>
    </source>
</evidence>
<dbReference type="PANTHER" id="PTHR11058:SF9">
    <property type="entry name" value="NADH-UBIQUINONE OXIDOREDUCTASE CHAIN 3"/>
    <property type="match status" value="1"/>
</dbReference>
<comment type="subcellular location">
    <subcellularLocation>
        <location evidence="7 8">Cell membrane</location>
        <topology evidence="7 8">Multi-pass membrane protein</topology>
    </subcellularLocation>
    <subcellularLocation>
        <location evidence="1">Membrane</location>
        <topology evidence="1">Multi-pass membrane protein</topology>
    </subcellularLocation>
</comment>
<reference evidence="9 10" key="1">
    <citation type="submission" date="2020-01" db="EMBL/GenBank/DDBJ databases">
        <title>Muriicola jejuensis KCTC 22299.</title>
        <authorList>
            <person name="Wang G."/>
        </authorList>
    </citation>
    <scope>NUCLEOTIDE SEQUENCE [LARGE SCALE GENOMIC DNA]</scope>
    <source>
        <strain evidence="9 10">KCTC 22299</strain>
    </source>
</reference>
<dbReference type="GO" id="GO:0005886">
    <property type="term" value="C:plasma membrane"/>
    <property type="evidence" value="ECO:0007669"/>
    <property type="project" value="UniProtKB-SubCell"/>
</dbReference>
<evidence type="ECO:0000256" key="8">
    <source>
        <dbReference type="RuleBase" id="RU003639"/>
    </source>
</evidence>
<dbReference type="GO" id="GO:0030964">
    <property type="term" value="C:NADH dehydrogenase complex"/>
    <property type="evidence" value="ECO:0007669"/>
    <property type="project" value="TreeGrafter"/>
</dbReference>
<feature type="transmembrane region" description="Helical" evidence="7">
    <location>
        <begin position="85"/>
        <end position="108"/>
    </location>
</feature>
<dbReference type="HAMAP" id="MF_01394">
    <property type="entry name" value="NDH1_NuoA"/>
    <property type="match status" value="1"/>
</dbReference>
<dbReference type="InterPro" id="IPR000440">
    <property type="entry name" value="NADH_UbQ/plastoQ_OxRdtase_su3"/>
</dbReference>
<keyword evidence="4 7" id="KW-0812">Transmembrane</keyword>
<dbReference type="GO" id="GO:0008137">
    <property type="term" value="F:NADH dehydrogenase (ubiquinone) activity"/>
    <property type="evidence" value="ECO:0007669"/>
    <property type="project" value="InterPro"/>
</dbReference>
<evidence type="ECO:0000313" key="9">
    <source>
        <dbReference type="EMBL" id="NER10318.1"/>
    </source>
</evidence>
<evidence type="ECO:0000256" key="2">
    <source>
        <dbReference type="ARBA" id="ARBA00008472"/>
    </source>
</evidence>